<dbReference type="RefSeq" id="WP_131599409.1">
    <property type="nucleotide sequence ID" value="NZ_CBDBYK010000018.1"/>
</dbReference>
<feature type="signal peptide" evidence="2">
    <location>
        <begin position="1"/>
        <end position="27"/>
    </location>
</feature>
<name>A0A4V2NI01_9MOLU</name>
<dbReference type="Proteomes" id="UP000294192">
    <property type="component" value="Unassembled WGS sequence"/>
</dbReference>
<evidence type="ECO:0000256" key="2">
    <source>
        <dbReference type="SAM" id="SignalP"/>
    </source>
</evidence>
<feature type="compositionally biased region" description="Low complexity" evidence="1">
    <location>
        <begin position="35"/>
        <end position="70"/>
    </location>
</feature>
<evidence type="ECO:0000313" key="4">
    <source>
        <dbReference type="Proteomes" id="UP000294192"/>
    </source>
</evidence>
<dbReference type="AlphaFoldDB" id="A0A4V2NI01"/>
<sequence>MKLTKKQISLGALAAVAVIAVPVATVASCGKDSKSNSTGTDTGSTGTDTGSTGTDTGSTGTDTGSTGTNTPVVDTASHKTIDLNNITTTKMLFDKLGSTINNTMPTTAFELSALNPSDSSMPKQTFDNINKYMNGIDTKINTITFKLNDKTFDWDLTKLTKTIEEVKTEMKLGFSNLNSFNFPALISADNPAMAVYVAKQATEGSVKGMLVGMKLMGFTLLPGKAFEAYTQMLREYNALSKEFIATDIYKEWIKGKNFILPIGDLLASKIKTETIEPGKKYDDKNDKAASAGASGFTSTEFAKNENSNFAAQWVFTIMDLY</sequence>
<feature type="region of interest" description="Disordered" evidence="1">
    <location>
        <begin position="29"/>
        <end position="73"/>
    </location>
</feature>
<gene>
    <name evidence="3" type="ORF">C4B24_03640</name>
</gene>
<evidence type="ECO:0008006" key="5">
    <source>
        <dbReference type="Google" id="ProtNLM"/>
    </source>
</evidence>
<proteinExistence type="predicted"/>
<accession>A0A4V2NI01</accession>
<evidence type="ECO:0000256" key="1">
    <source>
        <dbReference type="SAM" id="MobiDB-lite"/>
    </source>
</evidence>
<protein>
    <recommendedName>
        <fullName evidence="5">Variable surface lipoprotein</fullName>
    </recommendedName>
</protein>
<reference evidence="3 4" key="1">
    <citation type="submission" date="2018-02" db="EMBL/GenBank/DDBJ databases">
        <title>Mycoplasma marinum and Mycoplasma todarodis sp. nov., moderately halophilic and psychrotolerant mycoplasmas isolated from cephalopods.</title>
        <authorList>
            <person name="Viver T."/>
        </authorList>
    </citation>
    <scope>NUCLEOTIDE SEQUENCE [LARGE SCALE GENOMIC DNA]</scope>
    <source>
        <strain evidence="3 4">PE</strain>
    </source>
</reference>
<keyword evidence="2" id="KW-0732">Signal</keyword>
<dbReference type="EMBL" id="PSZO01000019">
    <property type="protein sequence ID" value="TCG10878.1"/>
    <property type="molecule type" value="Genomic_DNA"/>
</dbReference>
<comment type="caution">
    <text evidence="3">The sequence shown here is derived from an EMBL/GenBank/DDBJ whole genome shotgun (WGS) entry which is preliminary data.</text>
</comment>
<evidence type="ECO:0000313" key="3">
    <source>
        <dbReference type="EMBL" id="TCG10878.1"/>
    </source>
</evidence>
<keyword evidence="4" id="KW-1185">Reference proteome</keyword>
<dbReference type="PROSITE" id="PS51257">
    <property type="entry name" value="PROKAR_LIPOPROTEIN"/>
    <property type="match status" value="1"/>
</dbReference>
<feature type="chain" id="PRO_5020254981" description="Variable surface lipoprotein" evidence="2">
    <location>
        <begin position="28"/>
        <end position="321"/>
    </location>
</feature>
<organism evidence="3 4">
    <name type="scientific">Mycoplasma marinum</name>
    <dbReference type="NCBI Taxonomy" id="1937190"/>
    <lineage>
        <taxon>Bacteria</taxon>
        <taxon>Bacillati</taxon>
        <taxon>Mycoplasmatota</taxon>
        <taxon>Mollicutes</taxon>
        <taxon>Mycoplasmataceae</taxon>
        <taxon>Mycoplasma</taxon>
    </lineage>
</organism>